<keyword evidence="4" id="KW-1185">Reference proteome</keyword>
<dbReference type="Proteomes" id="UP000076738">
    <property type="component" value="Unassembled WGS sequence"/>
</dbReference>
<feature type="transmembrane region" description="Helical" evidence="2">
    <location>
        <begin position="86"/>
        <end position="106"/>
    </location>
</feature>
<evidence type="ECO:0000313" key="3">
    <source>
        <dbReference type="EMBL" id="KZO97447.1"/>
    </source>
</evidence>
<proteinExistence type="predicted"/>
<feature type="transmembrane region" description="Helical" evidence="2">
    <location>
        <begin position="50"/>
        <end position="74"/>
    </location>
</feature>
<feature type="compositionally biased region" description="Polar residues" evidence="1">
    <location>
        <begin position="373"/>
        <end position="398"/>
    </location>
</feature>
<keyword evidence="2" id="KW-1133">Transmembrane helix</keyword>
<evidence type="ECO:0000313" key="4">
    <source>
        <dbReference type="Proteomes" id="UP000076738"/>
    </source>
</evidence>
<accession>A0A167N874</accession>
<feature type="transmembrane region" description="Helical" evidence="2">
    <location>
        <begin position="12"/>
        <end position="38"/>
    </location>
</feature>
<evidence type="ECO:0000256" key="1">
    <source>
        <dbReference type="SAM" id="MobiDB-lite"/>
    </source>
</evidence>
<keyword evidence="2" id="KW-0812">Transmembrane</keyword>
<sequence length="398" mass="43620">MALRRSFAIMGLVNWLRLTVFFVILIFGLIVMGLTAHFAEILVPSDLTRFVTVGLIVSIITLIVTTTIFLLGIFRTYIYAAQTRIELAWLGLLTVLWMALAVFLSMSADVEIDCADAGGAIQENQSVGMTSDEFEAEYRAMQACSFINAIFLAAWFLLLLSFALAHHFSGYDHVWRTPVADYGWFENRLGARQRRKAMDDKVKRALGGISSESSFSTEEEIRGRSNNRNRVRERDRDAIREKAGLPVALFRPFYELPRQTARRPTPVLNVSWTILVASNHTRTSRASSADSQHASAGEAAHPTSCDALVSECLSQVCSNFHDCAVNTVCADANGGSTSSNPDHYCTTTSENASQRGSTPKNAGEHRAAPKNACQYSTTPQNPGQCSTAVTPSGDTDAT</sequence>
<dbReference type="STRING" id="1330018.A0A167N874"/>
<dbReference type="EMBL" id="KV417280">
    <property type="protein sequence ID" value="KZO97447.1"/>
    <property type="molecule type" value="Genomic_DNA"/>
</dbReference>
<reference evidence="3 4" key="1">
    <citation type="journal article" date="2016" name="Mol. Biol. Evol.">
        <title>Comparative Genomics of Early-Diverging Mushroom-Forming Fungi Provides Insights into the Origins of Lignocellulose Decay Capabilities.</title>
        <authorList>
            <person name="Nagy L.G."/>
            <person name="Riley R."/>
            <person name="Tritt A."/>
            <person name="Adam C."/>
            <person name="Daum C."/>
            <person name="Floudas D."/>
            <person name="Sun H."/>
            <person name="Yadav J.S."/>
            <person name="Pangilinan J."/>
            <person name="Larsson K.H."/>
            <person name="Matsuura K."/>
            <person name="Barry K."/>
            <person name="Labutti K."/>
            <person name="Kuo R."/>
            <person name="Ohm R.A."/>
            <person name="Bhattacharya S.S."/>
            <person name="Shirouzu T."/>
            <person name="Yoshinaga Y."/>
            <person name="Martin F.M."/>
            <person name="Grigoriev I.V."/>
            <person name="Hibbett D.S."/>
        </authorList>
    </citation>
    <scope>NUCLEOTIDE SEQUENCE [LARGE SCALE GENOMIC DNA]</scope>
    <source>
        <strain evidence="3 4">TUFC12733</strain>
    </source>
</reference>
<dbReference type="AlphaFoldDB" id="A0A167N874"/>
<name>A0A167N874_CALVF</name>
<keyword evidence="2" id="KW-0472">Membrane</keyword>
<protein>
    <recommendedName>
        <fullName evidence="5">MARVEL domain-containing protein</fullName>
    </recommendedName>
</protein>
<gene>
    <name evidence="3" type="ORF">CALVIDRAFT_597732</name>
</gene>
<feature type="transmembrane region" description="Helical" evidence="2">
    <location>
        <begin position="146"/>
        <end position="165"/>
    </location>
</feature>
<evidence type="ECO:0000256" key="2">
    <source>
        <dbReference type="SAM" id="Phobius"/>
    </source>
</evidence>
<dbReference type="OrthoDB" id="3266740at2759"/>
<feature type="region of interest" description="Disordered" evidence="1">
    <location>
        <begin position="345"/>
        <end position="398"/>
    </location>
</feature>
<evidence type="ECO:0008006" key="5">
    <source>
        <dbReference type="Google" id="ProtNLM"/>
    </source>
</evidence>
<feature type="compositionally biased region" description="Polar residues" evidence="1">
    <location>
        <begin position="345"/>
        <end position="360"/>
    </location>
</feature>
<organism evidence="3 4">
    <name type="scientific">Calocera viscosa (strain TUFC12733)</name>
    <dbReference type="NCBI Taxonomy" id="1330018"/>
    <lineage>
        <taxon>Eukaryota</taxon>
        <taxon>Fungi</taxon>
        <taxon>Dikarya</taxon>
        <taxon>Basidiomycota</taxon>
        <taxon>Agaricomycotina</taxon>
        <taxon>Dacrymycetes</taxon>
        <taxon>Dacrymycetales</taxon>
        <taxon>Dacrymycetaceae</taxon>
        <taxon>Calocera</taxon>
    </lineage>
</organism>